<reference evidence="1" key="2">
    <citation type="journal article" date="2007" name="Science">
        <title>Draft genome sequence of the sexually transmitted pathogen Trichomonas vaginalis.</title>
        <authorList>
            <person name="Carlton J.M."/>
            <person name="Hirt R.P."/>
            <person name="Silva J.C."/>
            <person name="Delcher A.L."/>
            <person name="Schatz M."/>
            <person name="Zhao Q."/>
            <person name="Wortman J.R."/>
            <person name="Bidwell S.L."/>
            <person name="Alsmark U.C.M."/>
            <person name="Besteiro S."/>
            <person name="Sicheritz-Ponten T."/>
            <person name="Noel C.J."/>
            <person name="Dacks J.B."/>
            <person name="Foster P.G."/>
            <person name="Simillion C."/>
            <person name="Van de Peer Y."/>
            <person name="Miranda-Saavedra D."/>
            <person name="Barton G.J."/>
            <person name="Westrop G.D."/>
            <person name="Mueller S."/>
            <person name="Dessi D."/>
            <person name="Fiori P.L."/>
            <person name="Ren Q."/>
            <person name="Paulsen I."/>
            <person name="Zhang H."/>
            <person name="Bastida-Corcuera F.D."/>
            <person name="Simoes-Barbosa A."/>
            <person name="Brown M.T."/>
            <person name="Hayes R.D."/>
            <person name="Mukherjee M."/>
            <person name="Okumura C.Y."/>
            <person name="Schneider R."/>
            <person name="Smith A.J."/>
            <person name="Vanacova S."/>
            <person name="Villalvazo M."/>
            <person name="Haas B.J."/>
            <person name="Pertea M."/>
            <person name="Feldblyum T.V."/>
            <person name="Utterback T.R."/>
            <person name="Shu C.L."/>
            <person name="Osoegawa K."/>
            <person name="de Jong P.J."/>
            <person name="Hrdy I."/>
            <person name="Horvathova L."/>
            <person name="Zubacova Z."/>
            <person name="Dolezal P."/>
            <person name="Malik S.B."/>
            <person name="Logsdon J.M. Jr."/>
            <person name="Henze K."/>
            <person name="Gupta A."/>
            <person name="Wang C.C."/>
            <person name="Dunne R.L."/>
            <person name="Upcroft J.A."/>
            <person name="Upcroft P."/>
            <person name="White O."/>
            <person name="Salzberg S.L."/>
            <person name="Tang P."/>
            <person name="Chiu C.-H."/>
            <person name="Lee Y.-S."/>
            <person name="Embley T.M."/>
            <person name="Coombs G.H."/>
            <person name="Mottram J.C."/>
            <person name="Tachezy J."/>
            <person name="Fraser-Liggett C.M."/>
            <person name="Johnson P.J."/>
        </authorList>
    </citation>
    <scope>NUCLEOTIDE SEQUENCE [LARGE SCALE GENOMIC DNA]</scope>
    <source>
        <strain evidence="1">G3</strain>
    </source>
</reference>
<accession>A2DLB4</accession>
<dbReference type="RefSeq" id="XP_001579718.1">
    <property type="nucleotide sequence ID" value="XM_001579668.1"/>
</dbReference>
<evidence type="ECO:0000313" key="1">
    <source>
        <dbReference type="EMBL" id="EAY18732.1"/>
    </source>
</evidence>
<keyword evidence="2" id="KW-1185">Reference proteome</keyword>
<evidence type="ECO:0000313" key="2">
    <source>
        <dbReference type="Proteomes" id="UP000001542"/>
    </source>
</evidence>
<dbReference type="Proteomes" id="UP000001542">
    <property type="component" value="Unassembled WGS sequence"/>
</dbReference>
<dbReference type="VEuPathDB" id="TrichDB:TVAGG3_0714640"/>
<dbReference type="VEuPathDB" id="TrichDB:TVAG_267640"/>
<gene>
    <name evidence="1" type="ORF">TVAG_267640</name>
</gene>
<organism evidence="1 2">
    <name type="scientific">Trichomonas vaginalis (strain ATCC PRA-98 / G3)</name>
    <dbReference type="NCBI Taxonomy" id="412133"/>
    <lineage>
        <taxon>Eukaryota</taxon>
        <taxon>Metamonada</taxon>
        <taxon>Parabasalia</taxon>
        <taxon>Trichomonadida</taxon>
        <taxon>Trichomonadidae</taxon>
        <taxon>Trichomonas</taxon>
    </lineage>
</organism>
<sequence length="187" mass="21116">MTARTLVFEKCARYTTLVDQYRCWALGLTNPARQINSTFLRCLYQNCSEKFDYEKPSCAKACLAIGNPNLDLSCIPSCSSLHPIDQDQCLNSCRSSHRLSPLYDFKNAFELCEDFYSFSLYTDVSNKDFQQTAEFGSAMRIVCAESFNPMPVCQGIARNTIQKTISLIQTTDKDDSTSFCKAMGFVD</sequence>
<dbReference type="KEGG" id="tva:5464258"/>
<protein>
    <submittedName>
        <fullName evidence="1">Uncharacterized protein</fullName>
    </submittedName>
</protein>
<reference evidence="1" key="1">
    <citation type="submission" date="2006-10" db="EMBL/GenBank/DDBJ databases">
        <authorList>
            <person name="Amadeo P."/>
            <person name="Zhao Q."/>
            <person name="Wortman J."/>
            <person name="Fraser-Liggett C."/>
            <person name="Carlton J."/>
        </authorList>
    </citation>
    <scope>NUCLEOTIDE SEQUENCE</scope>
    <source>
        <strain evidence="1">G3</strain>
    </source>
</reference>
<name>A2DLB4_TRIV3</name>
<dbReference type="EMBL" id="DS113215">
    <property type="protein sequence ID" value="EAY18732.1"/>
    <property type="molecule type" value="Genomic_DNA"/>
</dbReference>
<proteinExistence type="predicted"/>
<dbReference type="AlphaFoldDB" id="A2DLB4"/>
<dbReference type="InParanoid" id="A2DLB4"/>